<protein>
    <submittedName>
        <fullName evidence="2">Uncharacterized protein</fullName>
    </submittedName>
</protein>
<proteinExistence type="predicted"/>
<dbReference type="Proteomes" id="UP000324748">
    <property type="component" value="Unassembled WGS sequence"/>
</dbReference>
<accession>A0A5B0LRS3</accession>
<gene>
    <name evidence="2" type="ORF">PGT21_000355</name>
</gene>
<dbReference type="AlphaFoldDB" id="A0A5B0LRS3"/>
<name>A0A5B0LRS3_PUCGR</name>
<feature type="compositionally biased region" description="Acidic residues" evidence="1">
    <location>
        <begin position="51"/>
        <end position="69"/>
    </location>
</feature>
<evidence type="ECO:0000313" key="2">
    <source>
        <dbReference type="EMBL" id="KAA1066839.1"/>
    </source>
</evidence>
<keyword evidence="3" id="KW-1185">Reference proteome</keyword>
<evidence type="ECO:0000313" key="3">
    <source>
        <dbReference type="Proteomes" id="UP000324748"/>
    </source>
</evidence>
<reference evidence="2 3" key="1">
    <citation type="submission" date="2019-05" db="EMBL/GenBank/DDBJ databases">
        <title>Emergence of the Ug99 lineage of the wheat stem rust pathogen through somatic hybridization.</title>
        <authorList>
            <person name="Li F."/>
            <person name="Upadhyaya N.M."/>
            <person name="Sperschneider J."/>
            <person name="Matny O."/>
            <person name="Nguyen-Phuc H."/>
            <person name="Mago R."/>
            <person name="Raley C."/>
            <person name="Miller M.E."/>
            <person name="Silverstein K.A.T."/>
            <person name="Henningsen E."/>
            <person name="Hirsch C.D."/>
            <person name="Visser B."/>
            <person name="Pretorius Z.A."/>
            <person name="Steffenson B.J."/>
            <person name="Schwessinger B."/>
            <person name="Dodds P.N."/>
            <person name="Figueroa M."/>
        </authorList>
    </citation>
    <scope>NUCLEOTIDE SEQUENCE [LARGE SCALE GENOMIC DNA]</scope>
    <source>
        <strain evidence="2">21-0</strain>
    </source>
</reference>
<sequence>MDAVNRNSGTRTGNWQSGAIVARSTRRGHAEAEQSIFTHNLEPRVRSGQAEDNDDIDEDDDDMDEDDDDTDFRFDMDLIVALKSQTQRSIPTTACGKDLLTVAVSTGLGNPPKNKRLNFRQEETLKTLPLDVRTVIEWIEIDPMLVTVVCCPRCFAMYPKLDTPKQNDFGPNRPDAMHQFIPCHSCES</sequence>
<dbReference type="OrthoDB" id="2507701at2759"/>
<organism evidence="2 3">
    <name type="scientific">Puccinia graminis f. sp. tritici</name>
    <dbReference type="NCBI Taxonomy" id="56615"/>
    <lineage>
        <taxon>Eukaryota</taxon>
        <taxon>Fungi</taxon>
        <taxon>Dikarya</taxon>
        <taxon>Basidiomycota</taxon>
        <taxon>Pucciniomycotina</taxon>
        <taxon>Pucciniomycetes</taxon>
        <taxon>Pucciniales</taxon>
        <taxon>Pucciniaceae</taxon>
        <taxon>Puccinia</taxon>
    </lineage>
</organism>
<evidence type="ECO:0000256" key="1">
    <source>
        <dbReference type="SAM" id="MobiDB-lite"/>
    </source>
</evidence>
<dbReference type="EMBL" id="VSWC01000194">
    <property type="protein sequence ID" value="KAA1066839.1"/>
    <property type="molecule type" value="Genomic_DNA"/>
</dbReference>
<feature type="compositionally biased region" description="Polar residues" evidence="1">
    <location>
        <begin position="1"/>
        <end position="17"/>
    </location>
</feature>
<comment type="caution">
    <text evidence="2">The sequence shown here is derived from an EMBL/GenBank/DDBJ whole genome shotgun (WGS) entry which is preliminary data.</text>
</comment>
<feature type="region of interest" description="Disordered" evidence="1">
    <location>
        <begin position="1"/>
        <end position="69"/>
    </location>
</feature>